<dbReference type="Pfam" id="PF02535">
    <property type="entry name" value="Zip"/>
    <property type="match status" value="2"/>
</dbReference>
<evidence type="ECO:0000256" key="3">
    <source>
        <dbReference type="ARBA" id="ARBA00022989"/>
    </source>
</evidence>
<dbReference type="EMBL" id="MHKE01000015">
    <property type="protein sequence ID" value="OGY83108.1"/>
    <property type="molecule type" value="Genomic_DNA"/>
</dbReference>
<feature type="transmembrane region" description="Helical" evidence="5">
    <location>
        <begin position="6"/>
        <end position="30"/>
    </location>
</feature>
<feature type="transmembrane region" description="Helical" evidence="5">
    <location>
        <begin position="169"/>
        <end position="192"/>
    </location>
</feature>
<feature type="transmembrane region" description="Helical" evidence="5">
    <location>
        <begin position="37"/>
        <end position="58"/>
    </location>
</feature>
<feature type="transmembrane region" description="Helical" evidence="5">
    <location>
        <begin position="70"/>
        <end position="89"/>
    </location>
</feature>
<dbReference type="GO" id="GO:0005385">
    <property type="term" value="F:zinc ion transmembrane transporter activity"/>
    <property type="evidence" value="ECO:0007669"/>
    <property type="project" value="TreeGrafter"/>
</dbReference>
<evidence type="ECO:0000256" key="4">
    <source>
        <dbReference type="ARBA" id="ARBA00023136"/>
    </source>
</evidence>
<name>A0A1G2B1S7_9BACT</name>
<feature type="transmembrane region" description="Helical" evidence="5">
    <location>
        <begin position="229"/>
        <end position="248"/>
    </location>
</feature>
<organism evidence="6 7">
    <name type="scientific">Candidatus Kerfeldbacteria bacterium RIFCSPLOWO2_01_FULL_48_11</name>
    <dbReference type="NCBI Taxonomy" id="1798543"/>
    <lineage>
        <taxon>Bacteria</taxon>
        <taxon>Candidatus Kerfeldiibacteriota</taxon>
    </lineage>
</organism>
<dbReference type="STRING" id="1798543.A2898_02410"/>
<protein>
    <recommendedName>
        <fullName evidence="8">ZIP family metal transporter</fullName>
    </recommendedName>
</protein>
<proteinExistence type="predicted"/>
<dbReference type="PANTHER" id="PTHR16950">
    <property type="entry name" value="ZINC TRANSPORTER SLC39A7 HISTIDINE-RICH MEMBRANE PROTEIN KE4"/>
    <property type="match status" value="1"/>
</dbReference>
<dbReference type="InterPro" id="IPR003689">
    <property type="entry name" value="ZIP"/>
</dbReference>
<reference evidence="6 7" key="1">
    <citation type="journal article" date="2016" name="Nat. Commun.">
        <title>Thousands of microbial genomes shed light on interconnected biogeochemical processes in an aquifer system.</title>
        <authorList>
            <person name="Anantharaman K."/>
            <person name="Brown C.T."/>
            <person name="Hug L.A."/>
            <person name="Sharon I."/>
            <person name="Castelle C.J."/>
            <person name="Probst A.J."/>
            <person name="Thomas B.C."/>
            <person name="Singh A."/>
            <person name="Wilkins M.J."/>
            <person name="Karaoz U."/>
            <person name="Brodie E.L."/>
            <person name="Williams K.H."/>
            <person name="Hubbard S.S."/>
            <person name="Banfield J.F."/>
        </authorList>
    </citation>
    <scope>NUCLEOTIDE SEQUENCE [LARGE SCALE GENOMIC DNA]</scope>
</reference>
<dbReference type="PANTHER" id="PTHR16950:SF16">
    <property type="entry name" value="ZINC TRANSPORTER ZIP13"/>
    <property type="match status" value="1"/>
</dbReference>
<sequence length="249" mass="27325">MIDIWLYTIGSVFVISLVSLVGVLALAVNLEKLRKVLHFLVSFAAGSLLGGAFLHLLPEAVENSESMLRTMYMILAGIILFFTLEKILFWRHCHIPTSEQHPHPVAVNNIIGDGFHNILDGMIIAGAYLVNIPLGITTTIAVLLHEIPQEIGDFSIMIHAGMKKRHAIFFNYLSASLAFLGAVIVLTIGGQLEILKQLLVPFTIGGFLYIAAADLLPELKEEVRLGRSVIQLLIFMLGIAVMALMLSLE</sequence>
<keyword evidence="3 5" id="KW-1133">Transmembrane helix</keyword>
<feature type="transmembrane region" description="Helical" evidence="5">
    <location>
        <begin position="198"/>
        <end position="217"/>
    </location>
</feature>
<dbReference type="Proteomes" id="UP000179164">
    <property type="component" value="Unassembled WGS sequence"/>
</dbReference>
<evidence type="ECO:0000256" key="5">
    <source>
        <dbReference type="SAM" id="Phobius"/>
    </source>
</evidence>
<gene>
    <name evidence="6" type="ORF">A2898_02410</name>
</gene>
<comment type="caution">
    <text evidence="6">The sequence shown here is derived from an EMBL/GenBank/DDBJ whole genome shotgun (WGS) entry which is preliminary data.</text>
</comment>
<evidence type="ECO:0000256" key="1">
    <source>
        <dbReference type="ARBA" id="ARBA00004141"/>
    </source>
</evidence>
<evidence type="ECO:0000313" key="7">
    <source>
        <dbReference type="Proteomes" id="UP000179164"/>
    </source>
</evidence>
<keyword evidence="4 5" id="KW-0472">Membrane</keyword>
<keyword evidence="2 5" id="KW-0812">Transmembrane</keyword>
<dbReference type="GO" id="GO:0006882">
    <property type="term" value="P:intracellular zinc ion homeostasis"/>
    <property type="evidence" value="ECO:0007669"/>
    <property type="project" value="TreeGrafter"/>
</dbReference>
<dbReference type="GO" id="GO:0016020">
    <property type="term" value="C:membrane"/>
    <property type="evidence" value="ECO:0007669"/>
    <property type="project" value="UniProtKB-SubCell"/>
</dbReference>
<evidence type="ECO:0000256" key="2">
    <source>
        <dbReference type="ARBA" id="ARBA00022692"/>
    </source>
</evidence>
<evidence type="ECO:0000313" key="6">
    <source>
        <dbReference type="EMBL" id="OGY83108.1"/>
    </source>
</evidence>
<dbReference type="AlphaFoldDB" id="A0A1G2B1S7"/>
<comment type="subcellular location">
    <subcellularLocation>
        <location evidence="1">Membrane</location>
        <topology evidence="1">Multi-pass membrane protein</topology>
    </subcellularLocation>
</comment>
<accession>A0A1G2B1S7</accession>
<evidence type="ECO:0008006" key="8">
    <source>
        <dbReference type="Google" id="ProtNLM"/>
    </source>
</evidence>